<evidence type="ECO:0000259" key="5">
    <source>
        <dbReference type="SMART" id="SM00418"/>
    </source>
</evidence>
<evidence type="ECO:0000256" key="2">
    <source>
        <dbReference type="ARBA" id="ARBA00023125"/>
    </source>
</evidence>
<reference evidence="6" key="1">
    <citation type="submission" date="2023-03" db="EMBL/GenBank/DDBJ databases">
        <title>Actinorhabdospora filicis NBRC 111898.</title>
        <authorList>
            <person name="Ichikawa N."/>
            <person name="Sato H."/>
            <person name="Tonouchi N."/>
        </authorList>
    </citation>
    <scope>NUCLEOTIDE SEQUENCE</scope>
    <source>
        <strain evidence="6">NBRC 111898</strain>
    </source>
</reference>
<dbReference type="PRINTS" id="PR00778">
    <property type="entry name" value="HTHARSR"/>
</dbReference>
<dbReference type="CDD" id="cd00090">
    <property type="entry name" value="HTH_ARSR"/>
    <property type="match status" value="1"/>
</dbReference>
<keyword evidence="3" id="KW-0804">Transcription</keyword>
<dbReference type="PANTHER" id="PTHR33154:SF15">
    <property type="entry name" value="REGULATORY PROTEIN ARSR"/>
    <property type="match status" value="1"/>
</dbReference>
<evidence type="ECO:0000313" key="6">
    <source>
        <dbReference type="EMBL" id="GLZ80808.1"/>
    </source>
</evidence>
<sequence length="208" mass="22932">MSTVSGDRVVTEPSVLRALAHPARLAVIDLLTSTGKTATATECAEVAGLSPSAMSYHLRTLAKAGLIEEAPGRGDGRERLWRAPMTGLTLRTEQDAPDEDKRAFSEVVDLHLDRLVQRVRHWIATSHEESPEWYEAVTLAESRVVVTAEEMAMLRTQIRELLEPYQRPARPEPPEGAREATMALIAVPLQGPEVHRKDMERKGIDGPG</sequence>
<keyword evidence="7" id="KW-1185">Reference proteome</keyword>
<evidence type="ECO:0000256" key="1">
    <source>
        <dbReference type="ARBA" id="ARBA00023015"/>
    </source>
</evidence>
<dbReference type="Pfam" id="PF12840">
    <property type="entry name" value="HTH_20"/>
    <property type="match status" value="1"/>
</dbReference>
<dbReference type="InterPro" id="IPR001845">
    <property type="entry name" value="HTH_ArsR_DNA-bd_dom"/>
</dbReference>
<gene>
    <name evidence="6" type="ORF">Afil01_56150</name>
</gene>
<dbReference type="InterPro" id="IPR036388">
    <property type="entry name" value="WH-like_DNA-bd_sf"/>
</dbReference>
<accession>A0A9W6SR36</accession>
<dbReference type="EMBL" id="BSTX01000004">
    <property type="protein sequence ID" value="GLZ80808.1"/>
    <property type="molecule type" value="Genomic_DNA"/>
</dbReference>
<dbReference type="Gene3D" id="1.10.10.10">
    <property type="entry name" value="Winged helix-like DNA-binding domain superfamily/Winged helix DNA-binding domain"/>
    <property type="match status" value="1"/>
</dbReference>
<dbReference type="SUPFAM" id="SSF46785">
    <property type="entry name" value="Winged helix' DNA-binding domain"/>
    <property type="match status" value="1"/>
</dbReference>
<dbReference type="RefSeq" id="WP_285666065.1">
    <property type="nucleotide sequence ID" value="NZ_BSTX01000004.1"/>
</dbReference>
<dbReference type="InterPro" id="IPR011991">
    <property type="entry name" value="ArsR-like_HTH"/>
</dbReference>
<dbReference type="InterPro" id="IPR036390">
    <property type="entry name" value="WH_DNA-bd_sf"/>
</dbReference>
<feature type="compositionally biased region" description="Basic and acidic residues" evidence="4">
    <location>
        <begin position="193"/>
        <end position="208"/>
    </location>
</feature>
<feature type="domain" description="HTH arsR-type" evidence="5">
    <location>
        <begin position="14"/>
        <end position="95"/>
    </location>
</feature>
<dbReference type="Proteomes" id="UP001165079">
    <property type="component" value="Unassembled WGS sequence"/>
</dbReference>
<comment type="caution">
    <text evidence="6">The sequence shown here is derived from an EMBL/GenBank/DDBJ whole genome shotgun (WGS) entry which is preliminary data.</text>
</comment>
<name>A0A9W6SR36_9ACTN</name>
<evidence type="ECO:0000313" key="7">
    <source>
        <dbReference type="Proteomes" id="UP001165079"/>
    </source>
</evidence>
<dbReference type="GO" id="GO:0003700">
    <property type="term" value="F:DNA-binding transcription factor activity"/>
    <property type="evidence" value="ECO:0007669"/>
    <property type="project" value="InterPro"/>
</dbReference>
<proteinExistence type="predicted"/>
<dbReference type="PANTHER" id="PTHR33154">
    <property type="entry name" value="TRANSCRIPTIONAL REGULATOR, ARSR FAMILY"/>
    <property type="match status" value="1"/>
</dbReference>
<keyword evidence="1" id="KW-0805">Transcription regulation</keyword>
<dbReference type="InterPro" id="IPR051081">
    <property type="entry name" value="HTH_MetalResp_TranReg"/>
</dbReference>
<feature type="region of interest" description="Disordered" evidence="4">
    <location>
        <begin position="189"/>
        <end position="208"/>
    </location>
</feature>
<keyword evidence="2" id="KW-0238">DNA-binding</keyword>
<protein>
    <submittedName>
        <fullName evidence="6">Transcriptional regulator</fullName>
    </submittedName>
</protein>
<evidence type="ECO:0000256" key="3">
    <source>
        <dbReference type="ARBA" id="ARBA00023163"/>
    </source>
</evidence>
<dbReference type="SMART" id="SM00418">
    <property type="entry name" value="HTH_ARSR"/>
    <property type="match status" value="1"/>
</dbReference>
<dbReference type="GO" id="GO:0003677">
    <property type="term" value="F:DNA binding"/>
    <property type="evidence" value="ECO:0007669"/>
    <property type="project" value="UniProtKB-KW"/>
</dbReference>
<dbReference type="AlphaFoldDB" id="A0A9W6SR36"/>
<evidence type="ECO:0000256" key="4">
    <source>
        <dbReference type="SAM" id="MobiDB-lite"/>
    </source>
</evidence>
<organism evidence="6 7">
    <name type="scientific">Actinorhabdospora filicis</name>
    <dbReference type="NCBI Taxonomy" id="1785913"/>
    <lineage>
        <taxon>Bacteria</taxon>
        <taxon>Bacillati</taxon>
        <taxon>Actinomycetota</taxon>
        <taxon>Actinomycetes</taxon>
        <taxon>Micromonosporales</taxon>
        <taxon>Micromonosporaceae</taxon>
        <taxon>Actinorhabdospora</taxon>
    </lineage>
</organism>